<organism evidence="4 5">
    <name type="scientific">Spirosoma endbachense</name>
    <dbReference type="NCBI Taxonomy" id="2666025"/>
    <lineage>
        <taxon>Bacteria</taxon>
        <taxon>Pseudomonadati</taxon>
        <taxon>Bacteroidota</taxon>
        <taxon>Cytophagia</taxon>
        <taxon>Cytophagales</taxon>
        <taxon>Cytophagaceae</taxon>
        <taxon>Spirosoma</taxon>
    </lineage>
</organism>
<dbReference type="Gene3D" id="3.90.182.10">
    <property type="entry name" value="Toxin - Anthrax Protective Antigen,domain 1"/>
    <property type="match status" value="1"/>
</dbReference>
<dbReference type="InterPro" id="IPR011658">
    <property type="entry name" value="PA14_dom"/>
</dbReference>
<protein>
    <recommendedName>
        <fullName evidence="3">PA14 domain-containing protein</fullName>
    </recommendedName>
</protein>
<gene>
    <name evidence="4" type="ORF">GJR95_16410</name>
</gene>
<keyword evidence="5" id="KW-1185">Reference proteome</keyword>
<dbReference type="InterPro" id="IPR052558">
    <property type="entry name" value="Siderophore_Hydrolase_D"/>
</dbReference>
<evidence type="ECO:0000256" key="1">
    <source>
        <dbReference type="ARBA" id="ARBA00005622"/>
    </source>
</evidence>
<proteinExistence type="inferred from homology"/>
<dbReference type="Pfam" id="PF13290">
    <property type="entry name" value="CHB_HEX_C_1"/>
    <property type="match status" value="1"/>
</dbReference>
<dbReference type="Gene3D" id="3.40.50.1820">
    <property type="entry name" value="alpha/beta hydrolase"/>
    <property type="match status" value="1"/>
</dbReference>
<dbReference type="InterPro" id="IPR059177">
    <property type="entry name" value="GH29D-like_dom"/>
</dbReference>
<dbReference type="InterPro" id="IPR029058">
    <property type="entry name" value="AB_hydrolase_fold"/>
</dbReference>
<dbReference type="InterPro" id="IPR037524">
    <property type="entry name" value="PA14/GLEYA"/>
</dbReference>
<dbReference type="InterPro" id="IPR000801">
    <property type="entry name" value="Esterase-like"/>
</dbReference>
<dbReference type="PROSITE" id="PS51820">
    <property type="entry name" value="PA14"/>
    <property type="match status" value="1"/>
</dbReference>
<dbReference type="Proteomes" id="UP000464577">
    <property type="component" value="Chromosome"/>
</dbReference>
<name>A0A6P1VXH0_9BACT</name>
<dbReference type="PANTHER" id="PTHR40841">
    <property type="entry name" value="SIDEROPHORE TRIACETYLFUSARININE C ESTERASE"/>
    <property type="match status" value="1"/>
</dbReference>
<dbReference type="EMBL" id="CP045997">
    <property type="protein sequence ID" value="QHV96497.1"/>
    <property type="molecule type" value="Genomic_DNA"/>
</dbReference>
<comment type="similarity">
    <text evidence="1">Belongs to the esterase D family.</text>
</comment>
<reference evidence="4 5" key="1">
    <citation type="submission" date="2019-11" db="EMBL/GenBank/DDBJ databases">
        <title>Spirosoma endbachense sp. nov., isolated from a natural salt meadow.</title>
        <authorList>
            <person name="Rojas J."/>
            <person name="Ambika Manirajan B."/>
            <person name="Ratering S."/>
            <person name="Suarez C."/>
            <person name="Geissler-Plaum R."/>
            <person name="Schnell S."/>
        </authorList>
    </citation>
    <scope>NUCLEOTIDE SEQUENCE [LARGE SCALE GENOMIC DNA]</scope>
    <source>
        <strain evidence="4 5">I-24</strain>
    </source>
</reference>
<dbReference type="Pfam" id="PF00756">
    <property type="entry name" value="Esterase"/>
    <property type="match status" value="1"/>
</dbReference>
<dbReference type="SUPFAM" id="SSF53474">
    <property type="entry name" value="alpha/beta-Hydrolases"/>
    <property type="match status" value="1"/>
</dbReference>
<evidence type="ECO:0000259" key="3">
    <source>
        <dbReference type="PROSITE" id="PS51820"/>
    </source>
</evidence>
<dbReference type="GO" id="GO:0016788">
    <property type="term" value="F:hydrolase activity, acting on ester bonds"/>
    <property type="evidence" value="ECO:0007669"/>
    <property type="project" value="TreeGrafter"/>
</dbReference>
<dbReference type="SUPFAM" id="SSF56988">
    <property type="entry name" value="Anthrax protective antigen"/>
    <property type="match status" value="1"/>
</dbReference>
<dbReference type="AlphaFoldDB" id="A0A6P1VXH0"/>
<evidence type="ECO:0000313" key="5">
    <source>
        <dbReference type="Proteomes" id="UP000464577"/>
    </source>
</evidence>
<keyword evidence="2" id="KW-0378">Hydrolase</keyword>
<evidence type="ECO:0000256" key="2">
    <source>
        <dbReference type="ARBA" id="ARBA00022801"/>
    </source>
</evidence>
<dbReference type="Pfam" id="PF07691">
    <property type="entry name" value="PA14"/>
    <property type="match status" value="1"/>
</dbReference>
<dbReference type="PANTHER" id="PTHR40841:SF2">
    <property type="entry name" value="SIDEROPHORE-DEGRADING ESTERASE (EUROFUNG)"/>
    <property type="match status" value="1"/>
</dbReference>
<dbReference type="SMART" id="SM00758">
    <property type="entry name" value="PA14"/>
    <property type="match status" value="1"/>
</dbReference>
<accession>A0A6P1VXH0</accession>
<feature type="domain" description="PA14" evidence="3">
    <location>
        <begin position="376"/>
        <end position="519"/>
    </location>
</feature>
<dbReference type="KEGG" id="senf:GJR95_16410"/>
<sequence>MLICNQPSTRSIFSKKPVNMMLMMKKAVTLFLLVWLGSCQIMAQQVPGKRDSIHSEILKEKRYFQVVLPIGYDAASKKKYDVIYVLDGDWNTKLLSDVEQLLGEEGRIPHNIIVSIFNTDRNRDFLPTHNQSNQTSGGADQFLNFLKKELIPYINKTYPSDGENTLFGHSFGGLFVTYALLAEPQLFNSYIAADPSYWWDNNVILKMVPPKLTTLKVSDRMLYVTGREGSGMNDMRIPQMDSILKTYAPATLTWKLVAYPDESHGTVRLKSAYDGLKFSYPNYHKGGIVFHPMNGMLLKNKPISLWELSDTTNVRYTTDGTEPTRSSAQFKKENILTGPAKVIIRRMTQRPSSDESFSGNFVTSDYLPPGKLDRFMKPGGFNYAYYEGSWSKLPDFTILKPVKTGRIDTSFGLDKLPRQINFGLAIWGQLKIQEDGYYLFAIDADDGFKFYLENRLLIDYDGQHGGEALGASYIVPLKKGFYHIRQEYFQKEGGRKLDFEYVSPGAFASKHSTGIPLALQYGITN</sequence>
<evidence type="ECO:0000313" key="4">
    <source>
        <dbReference type="EMBL" id="QHV96497.1"/>
    </source>
</evidence>